<dbReference type="OrthoDB" id="292259at2759"/>
<organism evidence="1 2">
    <name type="scientific">Paramecium sonneborni</name>
    <dbReference type="NCBI Taxonomy" id="65129"/>
    <lineage>
        <taxon>Eukaryota</taxon>
        <taxon>Sar</taxon>
        <taxon>Alveolata</taxon>
        <taxon>Ciliophora</taxon>
        <taxon>Intramacronucleata</taxon>
        <taxon>Oligohymenophorea</taxon>
        <taxon>Peniculida</taxon>
        <taxon>Parameciidae</taxon>
        <taxon>Paramecium</taxon>
    </lineage>
</organism>
<evidence type="ECO:0000313" key="2">
    <source>
        <dbReference type="Proteomes" id="UP000692954"/>
    </source>
</evidence>
<reference evidence="1" key="1">
    <citation type="submission" date="2021-01" db="EMBL/GenBank/DDBJ databases">
        <authorList>
            <consortium name="Genoscope - CEA"/>
            <person name="William W."/>
        </authorList>
    </citation>
    <scope>NUCLEOTIDE SEQUENCE</scope>
</reference>
<gene>
    <name evidence="1" type="ORF">PSON_ATCC_30995.1.T0990110</name>
</gene>
<dbReference type="AlphaFoldDB" id="A0A8S1Q948"/>
<protein>
    <submittedName>
        <fullName evidence="1">Uncharacterized protein</fullName>
    </submittedName>
</protein>
<keyword evidence="2" id="KW-1185">Reference proteome</keyword>
<proteinExistence type="predicted"/>
<dbReference type="Proteomes" id="UP000692954">
    <property type="component" value="Unassembled WGS sequence"/>
</dbReference>
<dbReference type="EMBL" id="CAJJDN010000099">
    <property type="protein sequence ID" value="CAD8111893.1"/>
    <property type="molecule type" value="Genomic_DNA"/>
</dbReference>
<name>A0A8S1Q948_9CILI</name>
<sequence length="101" mass="12237">MKNGVQQSMENEALKRIRQSELIVNSIVWMNKNLFKKYCQSQNYYYTRDVNEILGDASSKAVVRFKDWVGYDDDDEYLKRYYYGDEYPQKIQLLSEYYKVN</sequence>
<comment type="caution">
    <text evidence="1">The sequence shown here is derived from an EMBL/GenBank/DDBJ whole genome shotgun (WGS) entry which is preliminary data.</text>
</comment>
<accession>A0A8S1Q948</accession>
<evidence type="ECO:0000313" key="1">
    <source>
        <dbReference type="EMBL" id="CAD8111893.1"/>
    </source>
</evidence>